<dbReference type="Proteomes" id="UP000683360">
    <property type="component" value="Unassembled WGS sequence"/>
</dbReference>
<gene>
    <name evidence="2" type="ORF">MEDL_44063</name>
</gene>
<dbReference type="AlphaFoldDB" id="A0A8S3TC25"/>
<comment type="caution">
    <text evidence="2">The sequence shown here is derived from an EMBL/GenBank/DDBJ whole genome shotgun (WGS) entry which is preliminary data.</text>
</comment>
<feature type="compositionally biased region" description="Basic and acidic residues" evidence="1">
    <location>
        <begin position="69"/>
        <end position="89"/>
    </location>
</feature>
<dbReference type="EMBL" id="CAJPWZ010002136">
    <property type="protein sequence ID" value="CAG2231264.1"/>
    <property type="molecule type" value="Genomic_DNA"/>
</dbReference>
<evidence type="ECO:0000256" key="1">
    <source>
        <dbReference type="SAM" id="MobiDB-lite"/>
    </source>
</evidence>
<keyword evidence="3" id="KW-1185">Reference proteome</keyword>
<reference evidence="2" key="1">
    <citation type="submission" date="2021-03" db="EMBL/GenBank/DDBJ databases">
        <authorList>
            <person name="Bekaert M."/>
        </authorList>
    </citation>
    <scope>NUCLEOTIDE SEQUENCE</scope>
</reference>
<evidence type="ECO:0000313" key="2">
    <source>
        <dbReference type="EMBL" id="CAG2231264.1"/>
    </source>
</evidence>
<evidence type="ECO:0000313" key="3">
    <source>
        <dbReference type="Proteomes" id="UP000683360"/>
    </source>
</evidence>
<proteinExistence type="predicted"/>
<sequence length="174" mass="20236">MLIQGKDWESFCDTKFETCKQLLDYLMSKLDKEGRDNFVSVTKNDTNTDMTEETNPKILLTCTSSMTNSEKDDENHKTENKDKTMSKSEKHGMVTNITNKDENYINLPEQIDSNAVLMINNRLDIFEESLVKVTSTLANTIDISRTNHTDTLQELRKIKKIKRSMMWNERRLSV</sequence>
<accession>A0A8S3TC25</accession>
<feature type="region of interest" description="Disordered" evidence="1">
    <location>
        <begin position="65"/>
        <end position="89"/>
    </location>
</feature>
<name>A0A8S3TC25_MYTED</name>
<protein>
    <submittedName>
        <fullName evidence="2">DNAI2</fullName>
    </submittedName>
</protein>
<organism evidence="2 3">
    <name type="scientific">Mytilus edulis</name>
    <name type="common">Blue mussel</name>
    <dbReference type="NCBI Taxonomy" id="6550"/>
    <lineage>
        <taxon>Eukaryota</taxon>
        <taxon>Metazoa</taxon>
        <taxon>Spiralia</taxon>
        <taxon>Lophotrochozoa</taxon>
        <taxon>Mollusca</taxon>
        <taxon>Bivalvia</taxon>
        <taxon>Autobranchia</taxon>
        <taxon>Pteriomorphia</taxon>
        <taxon>Mytilida</taxon>
        <taxon>Mytiloidea</taxon>
        <taxon>Mytilidae</taxon>
        <taxon>Mytilinae</taxon>
        <taxon>Mytilus</taxon>
    </lineage>
</organism>
<dbReference type="OrthoDB" id="6188034at2759"/>